<gene>
    <name evidence="1" type="ORF">STABA_v1c01040</name>
</gene>
<name>A0A6I6C995_9MOLU</name>
<evidence type="ECO:0000313" key="1">
    <source>
        <dbReference type="EMBL" id="QGS51471.1"/>
    </source>
</evidence>
<evidence type="ECO:0000313" key="2">
    <source>
        <dbReference type="Proteomes" id="UP000424468"/>
    </source>
</evidence>
<organism evidence="1 2">
    <name type="scientific">Spiroplasma tabanidicola</name>
    <dbReference type="NCBI Taxonomy" id="324079"/>
    <lineage>
        <taxon>Bacteria</taxon>
        <taxon>Bacillati</taxon>
        <taxon>Mycoplasmatota</taxon>
        <taxon>Mollicutes</taxon>
        <taxon>Entomoplasmatales</taxon>
        <taxon>Spiroplasmataceae</taxon>
        <taxon>Spiroplasma</taxon>
    </lineage>
</organism>
<keyword evidence="2" id="KW-1185">Reference proteome</keyword>
<sequence>MLLNSLPYSAKKQSLYQPFKASFGALCLNPALDIDKTKFEHELITSFTAYDAFAVPLSVWSIVKSTLYLVITFITS</sequence>
<dbReference type="KEGG" id="stab:STABA_v1c01040"/>
<dbReference type="Proteomes" id="UP000424468">
    <property type="component" value="Chromosome"/>
</dbReference>
<reference evidence="1 2" key="1">
    <citation type="submission" date="2019-11" db="EMBL/GenBank/DDBJ databases">
        <title>Complete genome sequence of Spiroplasma tabanidicola TAUS-1 (DSM 22603).</title>
        <authorList>
            <person name="Huang C.-T."/>
            <person name="Lin Y.-C."/>
            <person name="Kuo C.-H."/>
        </authorList>
    </citation>
    <scope>NUCLEOTIDE SEQUENCE [LARGE SCALE GENOMIC DNA]</scope>
    <source>
        <strain evidence="1 2">TAUS-1</strain>
    </source>
</reference>
<dbReference type="OrthoDB" id="9951809at2"/>
<dbReference type="AlphaFoldDB" id="A0A6I6C995"/>
<dbReference type="RefSeq" id="WP_156005463.1">
    <property type="nucleotide sequence ID" value="NZ_CP046276.1"/>
</dbReference>
<protein>
    <submittedName>
        <fullName evidence="1">Uncharacterized protein</fullName>
    </submittedName>
</protein>
<dbReference type="EMBL" id="CP046276">
    <property type="protein sequence ID" value="QGS51471.1"/>
    <property type="molecule type" value="Genomic_DNA"/>
</dbReference>
<accession>A0A6I6C995</accession>
<proteinExistence type="predicted"/>